<reference evidence="1 2" key="1">
    <citation type="submission" date="2018-09" db="EMBL/GenBank/DDBJ databases">
        <title>A high-quality reference genome of wild soybean provides a powerful tool to mine soybean genomes.</title>
        <authorList>
            <person name="Xie M."/>
            <person name="Chung C.Y.L."/>
            <person name="Li M.-W."/>
            <person name="Wong F.-L."/>
            <person name="Chan T.-F."/>
            <person name="Lam H.-M."/>
        </authorList>
    </citation>
    <scope>NUCLEOTIDE SEQUENCE [LARGE SCALE GENOMIC DNA]</scope>
    <source>
        <strain evidence="2">cv. W05</strain>
        <tissue evidence="1">Hypocotyl of etiolated seedlings</tissue>
    </source>
</reference>
<gene>
    <name evidence="1" type="ORF">D0Y65_025134</name>
</gene>
<evidence type="ECO:0000313" key="1">
    <source>
        <dbReference type="EMBL" id="RZB93642.1"/>
    </source>
</evidence>
<dbReference type="AlphaFoldDB" id="A0A445J5I0"/>
<accession>A0A445J5I0</accession>
<dbReference type="PANTHER" id="PTHR37754:SF2">
    <property type="entry name" value="ION-BINDING PROTEIN, PUTATIVE-RELATED"/>
    <property type="match status" value="1"/>
</dbReference>
<dbReference type="Proteomes" id="UP000289340">
    <property type="component" value="Chromosome 9"/>
</dbReference>
<feature type="non-terminal residue" evidence="1">
    <location>
        <position position="208"/>
    </location>
</feature>
<protein>
    <submittedName>
        <fullName evidence="1">Uncharacterized protein</fullName>
    </submittedName>
</protein>
<proteinExistence type="predicted"/>
<keyword evidence="2" id="KW-1185">Reference proteome</keyword>
<comment type="caution">
    <text evidence="1">The sequence shown here is derived from an EMBL/GenBank/DDBJ whole genome shotgun (WGS) entry which is preliminary data.</text>
</comment>
<organism evidence="1 2">
    <name type="scientific">Glycine soja</name>
    <name type="common">Wild soybean</name>
    <dbReference type="NCBI Taxonomy" id="3848"/>
    <lineage>
        <taxon>Eukaryota</taxon>
        <taxon>Viridiplantae</taxon>
        <taxon>Streptophyta</taxon>
        <taxon>Embryophyta</taxon>
        <taxon>Tracheophyta</taxon>
        <taxon>Spermatophyta</taxon>
        <taxon>Magnoliopsida</taxon>
        <taxon>eudicotyledons</taxon>
        <taxon>Gunneridae</taxon>
        <taxon>Pentapetalae</taxon>
        <taxon>rosids</taxon>
        <taxon>fabids</taxon>
        <taxon>Fabales</taxon>
        <taxon>Fabaceae</taxon>
        <taxon>Papilionoideae</taxon>
        <taxon>50 kb inversion clade</taxon>
        <taxon>NPAAA clade</taxon>
        <taxon>indigoferoid/millettioid clade</taxon>
        <taxon>Phaseoleae</taxon>
        <taxon>Glycine</taxon>
        <taxon>Glycine subgen. Soja</taxon>
    </lineage>
</organism>
<sequence length="208" mass="23217">MSFMGGKGLSTTKLLNLVVNTLYNQFVDGFKVGILDTFNSTQTFIFQDLFEQWKETNKEDQKMFTEFINENVNLNKADESMLITAIVAPPAAMMDKKAGQVVPQLALMNAIPDVVFVPSATLLALIAIKIIKLTFIGNTTSKDTKTHVQPTPEQKLPTTIAFEKEPQIATKQEPHTTTTIEEPQIATEQEPQNYNCTFTYTSIHPQGQ</sequence>
<dbReference type="EMBL" id="QZWG01000009">
    <property type="protein sequence ID" value="RZB93642.1"/>
    <property type="molecule type" value="Genomic_DNA"/>
</dbReference>
<name>A0A445J5I0_GLYSO</name>
<dbReference type="PANTHER" id="PTHR37754">
    <property type="entry name" value="CALCIUM ION-BINDING PROTEIN"/>
    <property type="match status" value="1"/>
</dbReference>
<evidence type="ECO:0000313" key="2">
    <source>
        <dbReference type="Proteomes" id="UP000289340"/>
    </source>
</evidence>